<protein>
    <recommendedName>
        <fullName evidence="2">Sulfotransferase family protein</fullName>
    </recommendedName>
</protein>
<dbReference type="InterPro" id="IPR027417">
    <property type="entry name" value="P-loop_NTPase"/>
</dbReference>
<evidence type="ECO:0008006" key="2">
    <source>
        <dbReference type="Google" id="ProtNLM"/>
    </source>
</evidence>
<reference evidence="1" key="2">
    <citation type="submission" date="2015-03" db="EMBL/GenBank/DDBJ databases">
        <authorList>
            <person name="Chow C.-E.T."/>
            <person name="Winget D.M."/>
            <person name="White R.A.III."/>
            <person name="Hallam S.J."/>
            <person name="Suttle C.A."/>
        </authorList>
    </citation>
    <scope>NUCLEOTIDE SEQUENCE</scope>
    <source>
        <strain evidence="1">Oxic1_8</strain>
    </source>
</reference>
<evidence type="ECO:0000313" key="1">
    <source>
        <dbReference type="EMBL" id="AKH48462.1"/>
    </source>
</evidence>
<reference evidence="1" key="1">
    <citation type="journal article" date="2015" name="Front. Microbiol.">
        <title>Combining genomic sequencing methods to explore viral diversity and reveal potential virus-host interactions.</title>
        <authorList>
            <person name="Chow C.E."/>
            <person name="Winget D.M."/>
            <person name="White R.A.III."/>
            <person name="Hallam S.J."/>
            <person name="Suttle C.A."/>
        </authorList>
    </citation>
    <scope>NUCLEOTIDE SEQUENCE</scope>
    <source>
        <strain evidence="1">Oxic1_8</strain>
    </source>
</reference>
<proteinExistence type="predicted"/>
<dbReference type="Gene3D" id="3.40.50.300">
    <property type="entry name" value="P-loop containing nucleotide triphosphate hydrolases"/>
    <property type="match status" value="1"/>
</dbReference>
<sequence length="310" mass="34433">MLAVDGPRDVRRSRPPRRMESERMTHTLGMIVGSAYSGSTLLTALLDRHPDIAALGEAQKVYRLANEPASVCWDCKTPAADCSLWSRWDREQPFYQFAAAHTAAEVLLDSTKDPSLMLEQWHKANRYPANPVALFISKTPLEQIGSYQSHHAWRLPAGISEAWTPEQCVAEWLCLNYWFFGCLMQNRIPIEFVTYADLTKNTDDVVDRILTRLGVDPSATGPGEPSHVIAGNPAVIGSVTGDVVGFGHLGRDKYLDGKYADQPGGLGVVYDSSWEEMPTEFLERSYAELDRRSAEVTPLLSLLGHTKPEA</sequence>
<accession>A0A0F7LAT0</accession>
<name>A0A0F7LAT0_9VIRU</name>
<dbReference type="SUPFAM" id="SSF52540">
    <property type="entry name" value="P-loop containing nucleoside triphosphate hydrolases"/>
    <property type="match status" value="1"/>
</dbReference>
<dbReference type="EMBL" id="KR029603">
    <property type="protein sequence ID" value="AKH48462.1"/>
    <property type="molecule type" value="Genomic_DNA"/>
</dbReference>
<organism evidence="1">
    <name type="scientific">uncultured marine virus</name>
    <dbReference type="NCBI Taxonomy" id="186617"/>
    <lineage>
        <taxon>Viruses</taxon>
        <taxon>environmental samples</taxon>
    </lineage>
</organism>